<dbReference type="CDD" id="cd03053">
    <property type="entry name" value="GST_N_Phi"/>
    <property type="match status" value="1"/>
</dbReference>
<dbReference type="Pfam" id="PF02798">
    <property type="entry name" value="GST_N"/>
    <property type="match status" value="1"/>
</dbReference>
<comment type="similarity">
    <text evidence="1">Belongs to the GST superfamily. Phi family.</text>
</comment>
<dbReference type="InterPro" id="IPR036282">
    <property type="entry name" value="Glutathione-S-Trfase_C_sf"/>
</dbReference>
<evidence type="ECO:0000256" key="4">
    <source>
        <dbReference type="ARBA" id="ARBA00047960"/>
    </source>
</evidence>
<dbReference type="InterPro" id="IPR034347">
    <property type="entry name" value="GST_Phi_C"/>
</dbReference>
<comment type="caution">
    <text evidence="8">The sequence shown here is derived from an EMBL/GenBank/DDBJ whole genome shotgun (WGS) entry which is preliminary data.</text>
</comment>
<evidence type="ECO:0000256" key="3">
    <source>
        <dbReference type="ARBA" id="ARBA00022679"/>
    </source>
</evidence>
<dbReference type="GO" id="GO:0004364">
    <property type="term" value="F:glutathione transferase activity"/>
    <property type="evidence" value="ECO:0007669"/>
    <property type="project" value="UniProtKB-EC"/>
</dbReference>
<dbReference type="GO" id="GO:0043295">
    <property type="term" value="F:glutathione binding"/>
    <property type="evidence" value="ECO:0007669"/>
    <property type="project" value="TreeGrafter"/>
</dbReference>
<gene>
    <name evidence="8" type="ORF">MYCIT1_LOCUS16300</name>
</gene>
<name>A0AAD2Q3A4_9AGAR</name>
<dbReference type="SFLD" id="SFLDS00019">
    <property type="entry name" value="Glutathione_Transferase_(cytos"/>
    <property type="match status" value="1"/>
</dbReference>
<sequence length="213" mass="23553">MVLKLYGFPFSSCTRRVAVVCKEIGVPFEPISVNIAKGEQKSAEHLARQPFGVVPAIDDDGFTLFESRAIARYVVAKYGNGSTLVPDPKDIAATAKFEQAVSIENNNFDAIAGPIMLEKVMKPMRGMTTDEAKLTSLIESLSAKLDVYEQILSKQKYLAGNTLTIADLFHLPWLYGLTTAAKLDLITSRPNVNRWYEDISSRESWKAVKDGAF</sequence>
<comment type="catalytic activity">
    <reaction evidence="4">
        <text>RX + glutathione = an S-substituted glutathione + a halide anion + H(+)</text>
        <dbReference type="Rhea" id="RHEA:16437"/>
        <dbReference type="ChEBI" id="CHEBI:15378"/>
        <dbReference type="ChEBI" id="CHEBI:16042"/>
        <dbReference type="ChEBI" id="CHEBI:17792"/>
        <dbReference type="ChEBI" id="CHEBI:57925"/>
        <dbReference type="ChEBI" id="CHEBI:90779"/>
        <dbReference type="EC" id="2.5.1.18"/>
    </reaction>
</comment>
<dbReference type="FunFam" id="3.40.30.10:FF:000039">
    <property type="entry name" value="Glutathione S-transferase domain"/>
    <property type="match status" value="1"/>
</dbReference>
<dbReference type="SFLD" id="SFLDG00358">
    <property type="entry name" value="Main_(cytGST)"/>
    <property type="match status" value="1"/>
</dbReference>
<dbReference type="PROSITE" id="PS50404">
    <property type="entry name" value="GST_NTER"/>
    <property type="match status" value="1"/>
</dbReference>
<evidence type="ECO:0000256" key="2">
    <source>
        <dbReference type="ARBA" id="ARBA00012452"/>
    </source>
</evidence>
<dbReference type="SUPFAM" id="SSF47616">
    <property type="entry name" value="GST C-terminal domain-like"/>
    <property type="match status" value="1"/>
</dbReference>
<dbReference type="AlphaFoldDB" id="A0AAD2Q3A4"/>
<dbReference type="PROSITE" id="PS50405">
    <property type="entry name" value="GST_CTER"/>
    <property type="match status" value="1"/>
</dbReference>
<dbReference type="InterPro" id="IPR040079">
    <property type="entry name" value="Glutathione_S-Trfase"/>
</dbReference>
<dbReference type="Pfam" id="PF00043">
    <property type="entry name" value="GST_C"/>
    <property type="match status" value="1"/>
</dbReference>
<dbReference type="EC" id="2.5.1.18" evidence="2"/>
<dbReference type="EMBL" id="CAVNYO010000169">
    <property type="protein sequence ID" value="CAK5271328.1"/>
    <property type="molecule type" value="Genomic_DNA"/>
</dbReference>
<protein>
    <recommendedName>
        <fullName evidence="2">glutathione transferase</fullName>
        <ecNumber evidence="2">2.5.1.18</ecNumber>
    </recommendedName>
</protein>
<dbReference type="InterPro" id="IPR004046">
    <property type="entry name" value="GST_C"/>
</dbReference>
<evidence type="ECO:0000259" key="7">
    <source>
        <dbReference type="PROSITE" id="PS50405"/>
    </source>
</evidence>
<dbReference type="GO" id="GO:0005737">
    <property type="term" value="C:cytoplasm"/>
    <property type="evidence" value="ECO:0007669"/>
    <property type="project" value="TreeGrafter"/>
</dbReference>
<dbReference type="Proteomes" id="UP001295794">
    <property type="component" value="Unassembled WGS sequence"/>
</dbReference>
<evidence type="ECO:0000256" key="5">
    <source>
        <dbReference type="ARBA" id="ARBA00053259"/>
    </source>
</evidence>
<evidence type="ECO:0000259" key="6">
    <source>
        <dbReference type="PROSITE" id="PS50404"/>
    </source>
</evidence>
<dbReference type="GO" id="GO:0009636">
    <property type="term" value="P:response to toxic substance"/>
    <property type="evidence" value="ECO:0007669"/>
    <property type="project" value="UniProtKB-ARBA"/>
</dbReference>
<dbReference type="FunFam" id="1.20.1050.10:FF:000004">
    <property type="entry name" value="Glutathione S-transferase F2"/>
    <property type="match status" value="1"/>
</dbReference>
<dbReference type="PANTHER" id="PTHR43900">
    <property type="entry name" value="GLUTATHIONE S-TRANSFERASE RHO"/>
    <property type="match status" value="1"/>
</dbReference>
<keyword evidence="9" id="KW-1185">Reference proteome</keyword>
<dbReference type="CDD" id="cd03187">
    <property type="entry name" value="GST_C_Phi"/>
    <property type="match status" value="1"/>
</dbReference>
<evidence type="ECO:0000313" key="8">
    <source>
        <dbReference type="EMBL" id="CAK5271328.1"/>
    </source>
</evidence>
<reference evidence="8" key="1">
    <citation type="submission" date="2023-11" db="EMBL/GenBank/DDBJ databases">
        <authorList>
            <person name="De Vega J J."/>
            <person name="De Vega J J."/>
        </authorList>
    </citation>
    <scope>NUCLEOTIDE SEQUENCE</scope>
</reference>
<organism evidence="8 9">
    <name type="scientific">Mycena citricolor</name>
    <dbReference type="NCBI Taxonomy" id="2018698"/>
    <lineage>
        <taxon>Eukaryota</taxon>
        <taxon>Fungi</taxon>
        <taxon>Dikarya</taxon>
        <taxon>Basidiomycota</taxon>
        <taxon>Agaricomycotina</taxon>
        <taxon>Agaricomycetes</taxon>
        <taxon>Agaricomycetidae</taxon>
        <taxon>Agaricales</taxon>
        <taxon>Marasmiineae</taxon>
        <taxon>Mycenaceae</taxon>
        <taxon>Mycena</taxon>
    </lineage>
</organism>
<dbReference type="SFLD" id="SFLDG01154">
    <property type="entry name" value="Main.5:_Phi-like"/>
    <property type="match status" value="1"/>
</dbReference>
<evidence type="ECO:0000313" key="9">
    <source>
        <dbReference type="Proteomes" id="UP001295794"/>
    </source>
</evidence>
<evidence type="ECO:0000256" key="1">
    <source>
        <dbReference type="ARBA" id="ARBA00010128"/>
    </source>
</evidence>
<dbReference type="InterPro" id="IPR036249">
    <property type="entry name" value="Thioredoxin-like_sf"/>
</dbReference>
<comment type="function">
    <text evidence="5">May be involved in the conjugation of reduced glutathione to a wide number of exogenous and endogenous hydrophobic electrophiles and have a detoxification role against certain herbicides.</text>
</comment>
<dbReference type="InterPro" id="IPR010987">
    <property type="entry name" value="Glutathione-S-Trfase_C-like"/>
</dbReference>
<dbReference type="GO" id="GO:0006749">
    <property type="term" value="P:glutathione metabolic process"/>
    <property type="evidence" value="ECO:0007669"/>
    <property type="project" value="TreeGrafter"/>
</dbReference>
<dbReference type="SUPFAM" id="SSF52833">
    <property type="entry name" value="Thioredoxin-like"/>
    <property type="match status" value="1"/>
</dbReference>
<dbReference type="Gene3D" id="3.40.30.10">
    <property type="entry name" value="Glutaredoxin"/>
    <property type="match status" value="1"/>
</dbReference>
<proteinExistence type="inferred from homology"/>
<feature type="domain" description="GST N-terminal" evidence="6">
    <location>
        <begin position="1"/>
        <end position="82"/>
    </location>
</feature>
<dbReference type="Gene3D" id="1.20.1050.10">
    <property type="match status" value="1"/>
</dbReference>
<accession>A0AAD2Q3A4</accession>
<dbReference type="InterPro" id="IPR004045">
    <property type="entry name" value="Glutathione_S-Trfase_N"/>
</dbReference>
<dbReference type="PANTHER" id="PTHR43900:SF3">
    <property type="entry name" value="GLUTATHIONE S-TRANSFERASE RHO"/>
    <property type="match status" value="1"/>
</dbReference>
<keyword evidence="3" id="KW-0808">Transferase</keyword>
<feature type="domain" description="GST C-terminal" evidence="7">
    <location>
        <begin position="90"/>
        <end position="213"/>
    </location>
</feature>